<dbReference type="InterPro" id="IPR029033">
    <property type="entry name" value="His_PPase_superfam"/>
</dbReference>
<comment type="function">
    <text evidence="5">Catalyzes the interconversion of 2-phosphoglycerate and 3-phosphoglycerate.</text>
</comment>
<feature type="binding site" evidence="5 7">
    <location>
        <begin position="135"/>
        <end position="136"/>
    </location>
    <ligand>
        <name>substrate</name>
    </ligand>
</feature>
<reference evidence="9 10" key="1">
    <citation type="journal article" date="2011" name="Stand. Genomic Sci.">
        <title>Complete genome sequence of the thermophilic sulfur-reducer Hippea maritima type strain (MH(2)).</title>
        <authorList>
            <person name="Huntemann M."/>
            <person name="Lu M."/>
            <person name="Nolan M."/>
            <person name="Lapidus A."/>
            <person name="Lucas S."/>
            <person name="Hammon N."/>
            <person name="Deshpande S."/>
            <person name="Cheng J.F."/>
            <person name="Tapia R."/>
            <person name="Han C."/>
            <person name="Goodwin L."/>
            <person name="Pitluck S."/>
            <person name="Liolios K."/>
            <person name="Pagani I."/>
            <person name="Ivanova N."/>
            <person name="Ovchinikova G."/>
            <person name="Pati A."/>
            <person name="Chen A."/>
            <person name="Palaniappan K."/>
            <person name="Land M."/>
            <person name="Hauser L."/>
            <person name="Jeffries C.D."/>
            <person name="Detter J.C."/>
            <person name="Brambilla E.M."/>
            <person name="Rohde M."/>
            <person name="Spring S."/>
            <person name="Goker M."/>
            <person name="Woyke T."/>
            <person name="Bristow J."/>
            <person name="Eisen J.A."/>
            <person name="Markowitz V."/>
            <person name="Hugenholtz P."/>
            <person name="Kyrpides N.C."/>
            <person name="Klenk H.P."/>
            <person name="Mavromatis K."/>
        </authorList>
    </citation>
    <scope>NUCLEOTIDE SEQUENCE [LARGE SCALE GENOMIC DNA]</scope>
    <source>
        <strain evidence="10">ATCC 700847 / DSM 10411 / MH2</strain>
    </source>
</reference>
<keyword evidence="10" id="KW-1185">Reference proteome</keyword>
<protein>
    <recommendedName>
        <fullName evidence="5">2,3-bisphosphoglycerate-dependent phosphoglycerate mutase</fullName>
        <shortName evidence="5">BPG-dependent PGAM</shortName>
        <shortName evidence="5">PGAM</shortName>
        <shortName evidence="5">Phosphoglyceromutase</shortName>
        <shortName evidence="5">dPGM</shortName>
        <ecNumber evidence="5">5.4.2.11</ecNumber>
    </recommendedName>
</protein>
<comment type="pathway">
    <text evidence="5">Carbohydrate degradation; glycolysis; pyruvate from D-glyceraldehyde 3-phosphate: step 3/5.</text>
</comment>
<dbReference type="InterPro" id="IPR013078">
    <property type="entry name" value="His_Pase_superF_clade-1"/>
</dbReference>
<keyword evidence="2 5" id="KW-0312">Gluconeogenesis</keyword>
<feature type="site" description="Transition state stabilizer" evidence="5 8">
    <location>
        <position position="178"/>
    </location>
</feature>
<dbReference type="OrthoDB" id="9781415at2"/>
<dbReference type="UniPathway" id="UPA00109">
    <property type="reaction ID" value="UER00186"/>
</dbReference>
<feature type="binding site" evidence="5 7">
    <location>
        <position position="58"/>
    </location>
    <ligand>
        <name>substrate</name>
    </ligand>
</feature>
<dbReference type="HOGENOM" id="CLU_033323_1_4_7"/>
<dbReference type="NCBIfam" id="TIGR01258">
    <property type="entry name" value="pgm_1"/>
    <property type="match status" value="1"/>
</dbReference>
<dbReference type="KEGG" id="hmr:Hipma_0839"/>
<dbReference type="Proteomes" id="UP000008139">
    <property type="component" value="Chromosome"/>
</dbReference>
<dbReference type="PIRSF" id="PIRSF000709">
    <property type="entry name" value="6PFK_2-Ptase"/>
    <property type="match status" value="1"/>
</dbReference>
<dbReference type="GO" id="GO:0006094">
    <property type="term" value="P:gluconeogenesis"/>
    <property type="evidence" value="ECO:0007669"/>
    <property type="project" value="UniProtKB-UniRule"/>
</dbReference>
<dbReference type="InParanoid" id="F2LVM5"/>
<proteinExistence type="inferred from homology"/>
<dbReference type="PANTHER" id="PTHR11931">
    <property type="entry name" value="PHOSPHOGLYCERATE MUTASE"/>
    <property type="match status" value="1"/>
</dbReference>
<dbReference type="RefSeq" id="WP_013681850.1">
    <property type="nucleotide sequence ID" value="NC_015318.1"/>
</dbReference>
<dbReference type="SMART" id="SM00855">
    <property type="entry name" value="PGAM"/>
    <property type="match status" value="1"/>
</dbReference>
<feature type="binding site" evidence="5 7">
    <location>
        <position position="119"/>
    </location>
    <ligand>
        <name>substrate</name>
    </ligand>
</feature>
<sequence length="226" mass="25849">MAVLVLLRHGKSMWNKLNLFTGWVDVPLAEEGIDEALKAGERLKNCCFDEVYTSVLIRSIQTAMISLSKNKCGKIPIIQHNEGKMKDWANMPENIPVLPVYEIEELNERYYGNLQGLNKQEMAEKFGAEMVHRWRRSYDINPPGGESLKDNYERTIPFFKSTIIPKLQEGKNILISAHGNSLRAIVKFIENISDNDIPKFEIPTGKPLIYDYKNGGFIKKSDDEND</sequence>
<dbReference type="EMBL" id="CP002606">
    <property type="protein sequence ID" value="AEA33809.1"/>
    <property type="molecule type" value="Genomic_DNA"/>
</dbReference>
<feature type="binding site" evidence="5 7">
    <location>
        <begin position="179"/>
        <end position="180"/>
    </location>
    <ligand>
        <name>substrate</name>
    </ligand>
</feature>
<evidence type="ECO:0000256" key="7">
    <source>
        <dbReference type="PIRSR" id="PIRSR613078-2"/>
    </source>
</evidence>
<keyword evidence="4 5" id="KW-0413">Isomerase</keyword>
<evidence type="ECO:0000313" key="9">
    <source>
        <dbReference type="EMBL" id="AEA33809.1"/>
    </source>
</evidence>
<dbReference type="HAMAP" id="MF_01039">
    <property type="entry name" value="PGAM_GpmA"/>
    <property type="match status" value="1"/>
</dbReference>
<comment type="similarity">
    <text evidence="1 5">Belongs to the phosphoglycerate mutase family. BPG-dependent PGAM subfamily.</text>
</comment>
<keyword evidence="3 5" id="KW-0324">Glycolysis</keyword>
<evidence type="ECO:0000256" key="2">
    <source>
        <dbReference type="ARBA" id="ARBA00022432"/>
    </source>
</evidence>
<reference evidence="10" key="2">
    <citation type="submission" date="2011-03" db="EMBL/GenBank/DDBJ databases">
        <title>The complete genome of Hippea maritima DSM 10411.</title>
        <authorList>
            <consortium name="US DOE Joint Genome Institute (JGI-PGF)"/>
            <person name="Lucas S."/>
            <person name="Copeland A."/>
            <person name="Lapidus A."/>
            <person name="Bruce D."/>
            <person name="Goodwin L."/>
            <person name="Pitluck S."/>
            <person name="Peters L."/>
            <person name="Kyrpides N."/>
            <person name="Mavromatis K."/>
            <person name="Pagani I."/>
            <person name="Ivanova N."/>
            <person name="Mikhailova N."/>
            <person name="Lu M."/>
            <person name="Detter J.C."/>
            <person name="Tapia R."/>
            <person name="Han C."/>
            <person name="Land M."/>
            <person name="Hauser L."/>
            <person name="Markowitz V."/>
            <person name="Cheng J.-F."/>
            <person name="Hugenholtz P."/>
            <person name="Woyke T."/>
            <person name="Wu D."/>
            <person name="Spring S."/>
            <person name="Schroeder M."/>
            <person name="Brambilla E."/>
            <person name="Klenk H.-P."/>
            <person name="Eisen J.A."/>
        </authorList>
    </citation>
    <scope>NUCLEOTIDE SEQUENCE [LARGE SCALE GENOMIC DNA]</scope>
    <source>
        <strain evidence="10">ATCC 700847 / DSM 10411 / MH2</strain>
    </source>
</reference>
<dbReference type="STRING" id="760142.Hipma_0839"/>
<dbReference type="eggNOG" id="COG0588">
    <property type="taxonomic scope" value="Bacteria"/>
</dbReference>
<evidence type="ECO:0000256" key="8">
    <source>
        <dbReference type="PIRSR" id="PIRSR613078-3"/>
    </source>
</evidence>
<evidence type="ECO:0000256" key="1">
    <source>
        <dbReference type="ARBA" id="ARBA00006717"/>
    </source>
</evidence>
<feature type="binding site" evidence="5 7">
    <location>
        <begin position="108"/>
        <end position="111"/>
    </location>
    <ligand>
        <name>substrate</name>
    </ligand>
</feature>
<feature type="active site" description="Proton donor/acceptor" evidence="5 6">
    <location>
        <position position="108"/>
    </location>
</feature>
<dbReference type="EC" id="5.4.2.11" evidence="5"/>
<dbReference type="Pfam" id="PF00300">
    <property type="entry name" value="His_Phos_1"/>
    <property type="match status" value="2"/>
</dbReference>
<gene>
    <name evidence="5" type="primary">gpmA</name>
    <name evidence="9" type="ordered locus">Hipma_0839</name>
</gene>
<evidence type="ECO:0000256" key="5">
    <source>
        <dbReference type="HAMAP-Rule" id="MF_01039"/>
    </source>
</evidence>
<dbReference type="FunCoup" id="F2LVM5">
    <property type="interactions" value="346"/>
</dbReference>
<feature type="binding site" evidence="5 7">
    <location>
        <begin position="8"/>
        <end position="15"/>
    </location>
    <ligand>
        <name>substrate</name>
    </ligand>
</feature>
<accession>F2LVM5</accession>
<evidence type="ECO:0000256" key="4">
    <source>
        <dbReference type="ARBA" id="ARBA00023235"/>
    </source>
</evidence>
<dbReference type="SUPFAM" id="SSF53254">
    <property type="entry name" value="Phosphoglycerate mutase-like"/>
    <property type="match status" value="1"/>
</dbReference>
<dbReference type="Gene3D" id="3.40.50.1240">
    <property type="entry name" value="Phosphoglycerate mutase-like"/>
    <property type="match status" value="1"/>
</dbReference>
<feature type="active site" description="Tele-phosphohistidine intermediate" evidence="5 6">
    <location>
        <position position="9"/>
    </location>
</feature>
<organism evidence="9 10">
    <name type="scientific">Hippea maritima (strain ATCC 700847 / DSM 10411 / MH2)</name>
    <dbReference type="NCBI Taxonomy" id="760142"/>
    <lineage>
        <taxon>Bacteria</taxon>
        <taxon>Pseudomonadati</taxon>
        <taxon>Campylobacterota</taxon>
        <taxon>Desulfurellia</taxon>
        <taxon>Desulfurellales</taxon>
        <taxon>Hippeaceae</taxon>
        <taxon>Hippea</taxon>
    </lineage>
</organism>
<dbReference type="AlphaFoldDB" id="F2LVM5"/>
<dbReference type="GO" id="GO:0006096">
    <property type="term" value="P:glycolytic process"/>
    <property type="evidence" value="ECO:0007669"/>
    <property type="project" value="UniProtKB-UniRule"/>
</dbReference>
<evidence type="ECO:0000256" key="6">
    <source>
        <dbReference type="PIRSR" id="PIRSR613078-1"/>
    </source>
</evidence>
<comment type="catalytic activity">
    <reaction evidence="5">
        <text>(2R)-2-phosphoglycerate = (2R)-3-phosphoglycerate</text>
        <dbReference type="Rhea" id="RHEA:15901"/>
        <dbReference type="ChEBI" id="CHEBI:58272"/>
        <dbReference type="ChEBI" id="CHEBI:58289"/>
        <dbReference type="EC" id="5.4.2.11"/>
    </reaction>
</comment>
<evidence type="ECO:0000313" key="10">
    <source>
        <dbReference type="Proteomes" id="UP000008139"/>
    </source>
</evidence>
<feature type="binding site" evidence="5 7">
    <location>
        <begin position="21"/>
        <end position="22"/>
    </location>
    <ligand>
        <name>substrate</name>
    </ligand>
</feature>
<dbReference type="GO" id="GO:0004619">
    <property type="term" value="F:phosphoglycerate mutase activity"/>
    <property type="evidence" value="ECO:0007669"/>
    <property type="project" value="UniProtKB-UniRule"/>
</dbReference>
<dbReference type="InterPro" id="IPR005952">
    <property type="entry name" value="Phosphogly_mut1"/>
</dbReference>
<evidence type="ECO:0000256" key="3">
    <source>
        <dbReference type="ARBA" id="ARBA00023152"/>
    </source>
</evidence>
<dbReference type="CDD" id="cd07067">
    <property type="entry name" value="HP_PGM_like"/>
    <property type="match status" value="1"/>
</dbReference>
<name>F2LVM5_HIPMA</name>